<accession>A0ABS5K571</accession>
<dbReference type="Proteomes" id="UP000721861">
    <property type="component" value="Unassembled WGS sequence"/>
</dbReference>
<sequence length="172" mass="19950">MRLCVDFFRQDVLVVARSLLGKVLVRCFSDGRVERFLIVETEAYRGEEDDACHASKGRTARTEVMYHEGGVVYVYLIYGMYWMLNIVTGQKDEPQAVLIRGVKNISGPGRVGKVLHLDKSFYGESIVNSSRLWIEDTQEIEDGTVCRTERIGIEYATDEWRNKKWRFEWLLT</sequence>
<evidence type="ECO:0000256" key="5">
    <source>
        <dbReference type="HAMAP-Rule" id="MF_00527"/>
    </source>
</evidence>
<dbReference type="HAMAP" id="MF_00527">
    <property type="entry name" value="3MGH"/>
    <property type="match status" value="1"/>
</dbReference>
<evidence type="ECO:0000313" key="6">
    <source>
        <dbReference type="EMBL" id="MBS2210139.1"/>
    </source>
</evidence>
<dbReference type="EMBL" id="JAGUCN010000001">
    <property type="protein sequence ID" value="MBS2210139.1"/>
    <property type="molecule type" value="Genomic_DNA"/>
</dbReference>
<dbReference type="InterPro" id="IPR011034">
    <property type="entry name" value="Formyl_transferase-like_C_sf"/>
</dbReference>
<dbReference type="PANTHER" id="PTHR10429:SF0">
    <property type="entry name" value="DNA-3-METHYLADENINE GLYCOSYLASE"/>
    <property type="match status" value="1"/>
</dbReference>
<keyword evidence="7" id="KW-1185">Reference proteome</keyword>
<reference evidence="6 7" key="1">
    <citation type="journal article" date="2014" name="Int. J. Syst. Evol. Microbiol.">
        <title>Carboxylicivirga gen. nov. in the family Marinilabiliaceae with two novel species, Carboxylicivirga mesophila sp. nov. and Carboxylicivirga taeanensis sp. nov., and reclassification of Cytophaga fermentans as Saccharicrinis fermentans gen. nov., comb. nov.</title>
        <authorList>
            <person name="Yang S.H."/>
            <person name="Seo H.S."/>
            <person name="Woo J.H."/>
            <person name="Oh H.M."/>
            <person name="Jang H."/>
            <person name="Lee J.H."/>
            <person name="Kim S.J."/>
            <person name="Kwon K.K."/>
        </authorList>
    </citation>
    <scope>NUCLEOTIDE SEQUENCE [LARGE SCALE GENOMIC DNA]</scope>
    <source>
        <strain evidence="6 7">JCM 18290</strain>
    </source>
</reference>
<evidence type="ECO:0000256" key="4">
    <source>
        <dbReference type="ARBA" id="ARBA00023204"/>
    </source>
</evidence>
<dbReference type="EC" id="3.2.2.-" evidence="5"/>
<comment type="similarity">
    <text evidence="1 5">Belongs to the DNA glycosylase MPG family.</text>
</comment>
<evidence type="ECO:0000256" key="3">
    <source>
        <dbReference type="ARBA" id="ARBA00022801"/>
    </source>
</evidence>
<name>A0ABS5K571_9BACT</name>
<gene>
    <name evidence="6" type="ORF">KEM09_01935</name>
</gene>
<dbReference type="InterPro" id="IPR003180">
    <property type="entry name" value="MPG"/>
</dbReference>
<dbReference type="InterPro" id="IPR036995">
    <property type="entry name" value="MPG_sf"/>
</dbReference>
<dbReference type="NCBIfam" id="TIGR00567">
    <property type="entry name" value="3mg"/>
    <property type="match status" value="1"/>
</dbReference>
<dbReference type="CDD" id="cd00540">
    <property type="entry name" value="AAG"/>
    <property type="match status" value="1"/>
</dbReference>
<keyword evidence="2 5" id="KW-0227">DNA damage</keyword>
<dbReference type="PANTHER" id="PTHR10429">
    <property type="entry name" value="DNA-3-METHYLADENINE GLYCOSYLASE"/>
    <property type="match status" value="1"/>
</dbReference>
<evidence type="ECO:0000256" key="2">
    <source>
        <dbReference type="ARBA" id="ARBA00022763"/>
    </source>
</evidence>
<dbReference type="RefSeq" id="WP_212224577.1">
    <property type="nucleotide sequence ID" value="NZ_JAGUCN010000001.1"/>
</dbReference>
<dbReference type="Gene3D" id="3.10.300.10">
    <property type="entry name" value="Methylpurine-DNA glycosylase (MPG)"/>
    <property type="match status" value="2"/>
</dbReference>
<protein>
    <recommendedName>
        <fullName evidence="5">Putative 3-methyladenine DNA glycosylase</fullName>
        <ecNumber evidence="5">3.2.2.-</ecNumber>
    </recommendedName>
</protein>
<evidence type="ECO:0000313" key="7">
    <source>
        <dbReference type="Proteomes" id="UP000721861"/>
    </source>
</evidence>
<organism evidence="6 7">
    <name type="scientific">Carboxylicivirga mesophila</name>
    <dbReference type="NCBI Taxonomy" id="1166478"/>
    <lineage>
        <taxon>Bacteria</taxon>
        <taxon>Pseudomonadati</taxon>
        <taxon>Bacteroidota</taxon>
        <taxon>Bacteroidia</taxon>
        <taxon>Marinilabiliales</taxon>
        <taxon>Marinilabiliaceae</taxon>
        <taxon>Carboxylicivirga</taxon>
    </lineage>
</organism>
<dbReference type="Pfam" id="PF02245">
    <property type="entry name" value="Pur_DNA_glyco"/>
    <property type="match status" value="2"/>
</dbReference>
<dbReference type="SUPFAM" id="SSF50486">
    <property type="entry name" value="FMT C-terminal domain-like"/>
    <property type="match status" value="1"/>
</dbReference>
<keyword evidence="3 5" id="KW-0378">Hydrolase</keyword>
<proteinExistence type="inferred from homology"/>
<evidence type="ECO:0000256" key="1">
    <source>
        <dbReference type="ARBA" id="ARBA00009232"/>
    </source>
</evidence>
<keyword evidence="4 5" id="KW-0234">DNA repair</keyword>
<comment type="caution">
    <text evidence="6">The sequence shown here is derived from an EMBL/GenBank/DDBJ whole genome shotgun (WGS) entry which is preliminary data.</text>
</comment>